<keyword evidence="2" id="KW-1185">Reference proteome</keyword>
<dbReference type="AlphaFoldDB" id="A0A2P6SPK4"/>
<proteinExistence type="predicted"/>
<protein>
    <submittedName>
        <fullName evidence="1">Uncharacterized protein</fullName>
    </submittedName>
</protein>
<dbReference type="Gramene" id="PRQ60608">
    <property type="protein sequence ID" value="PRQ60608"/>
    <property type="gene ID" value="RchiOBHm_Chr1g0383141"/>
</dbReference>
<comment type="caution">
    <text evidence="1">The sequence shown here is derived from an EMBL/GenBank/DDBJ whole genome shotgun (WGS) entry which is preliminary data.</text>
</comment>
<accession>A0A2P6SPK4</accession>
<dbReference type="EMBL" id="PDCK01000039">
    <property type="protein sequence ID" value="PRQ60608.1"/>
    <property type="molecule type" value="Genomic_DNA"/>
</dbReference>
<gene>
    <name evidence="1" type="ORF">RchiOBHm_Chr1g0383141</name>
</gene>
<evidence type="ECO:0000313" key="2">
    <source>
        <dbReference type="Proteomes" id="UP000238479"/>
    </source>
</evidence>
<dbReference type="Proteomes" id="UP000238479">
    <property type="component" value="Chromosome 1"/>
</dbReference>
<reference evidence="1 2" key="1">
    <citation type="journal article" date="2018" name="Nat. Genet.">
        <title>The Rosa genome provides new insights in the design of modern roses.</title>
        <authorList>
            <person name="Bendahmane M."/>
        </authorList>
    </citation>
    <scope>NUCLEOTIDE SEQUENCE [LARGE SCALE GENOMIC DNA]</scope>
    <source>
        <strain evidence="2">cv. Old Blush</strain>
    </source>
</reference>
<name>A0A2P6SPK4_ROSCH</name>
<organism evidence="1 2">
    <name type="scientific">Rosa chinensis</name>
    <name type="common">China rose</name>
    <dbReference type="NCBI Taxonomy" id="74649"/>
    <lineage>
        <taxon>Eukaryota</taxon>
        <taxon>Viridiplantae</taxon>
        <taxon>Streptophyta</taxon>
        <taxon>Embryophyta</taxon>
        <taxon>Tracheophyta</taxon>
        <taxon>Spermatophyta</taxon>
        <taxon>Magnoliopsida</taxon>
        <taxon>eudicotyledons</taxon>
        <taxon>Gunneridae</taxon>
        <taxon>Pentapetalae</taxon>
        <taxon>rosids</taxon>
        <taxon>fabids</taxon>
        <taxon>Rosales</taxon>
        <taxon>Rosaceae</taxon>
        <taxon>Rosoideae</taxon>
        <taxon>Rosoideae incertae sedis</taxon>
        <taxon>Rosa</taxon>
    </lineage>
</organism>
<sequence>MDIISRWKEISQLNQILRRSGKQLNFIKWLLVFWGLDSSSDFLGAKVKGYKESLFIILCFSHYSRRKRHSYF</sequence>
<evidence type="ECO:0000313" key="1">
    <source>
        <dbReference type="EMBL" id="PRQ60608.1"/>
    </source>
</evidence>